<keyword evidence="1" id="KW-1133">Transmembrane helix</keyword>
<dbReference type="OrthoDB" id="3402079at2"/>
<dbReference type="EMBL" id="FOKA01000019">
    <property type="protein sequence ID" value="SFB38319.1"/>
    <property type="molecule type" value="Genomic_DNA"/>
</dbReference>
<gene>
    <name evidence="2" type="ORF">SAMN05421867_11936</name>
</gene>
<accession>A0A1I1AJY6</accession>
<dbReference type="RefSeq" id="WP_090034608.1">
    <property type="nucleotide sequence ID" value="NZ_BONM01000027.1"/>
</dbReference>
<keyword evidence="3" id="KW-1185">Reference proteome</keyword>
<keyword evidence="1" id="KW-0472">Membrane</keyword>
<dbReference type="Proteomes" id="UP000199012">
    <property type="component" value="Unassembled WGS sequence"/>
</dbReference>
<dbReference type="AlphaFoldDB" id="A0A1I1AJY6"/>
<evidence type="ECO:0000313" key="2">
    <source>
        <dbReference type="EMBL" id="SFB38319.1"/>
    </source>
</evidence>
<feature type="transmembrane region" description="Helical" evidence="1">
    <location>
        <begin position="128"/>
        <end position="152"/>
    </location>
</feature>
<dbReference type="STRING" id="988821.SAMN05421867_11936"/>
<evidence type="ECO:0000313" key="3">
    <source>
        <dbReference type="Proteomes" id="UP000199012"/>
    </source>
</evidence>
<protein>
    <submittedName>
        <fullName evidence="2">Uncharacterized protein</fullName>
    </submittedName>
</protein>
<proteinExistence type="predicted"/>
<organism evidence="2 3">
    <name type="scientific">Cellulomonas marina</name>
    <dbReference type="NCBI Taxonomy" id="988821"/>
    <lineage>
        <taxon>Bacteria</taxon>
        <taxon>Bacillati</taxon>
        <taxon>Actinomycetota</taxon>
        <taxon>Actinomycetes</taxon>
        <taxon>Micrococcales</taxon>
        <taxon>Cellulomonadaceae</taxon>
        <taxon>Cellulomonas</taxon>
    </lineage>
</organism>
<feature type="transmembrane region" description="Helical" evidence="1">
    <location>
        <begin position="12"/>
        <end position="40"/>
    </location>
</feature>
<name>A0A1I1AJY6_9CELL</name>
<feature type="transmembrane region" description="Helical" evidence="1">
    <location>
        <begin position="199"/>
        <end position="218"/>
    </location>
</feature>
<evidence type="ECO:0000256" key="1">
    <source>
        <dbReference type="SAM" id="Phobius"/>
    </source>
</evidence>
<sequence>MPHLSFETATRATGAVYTALATNLALALALGPLLVLLAALPAGAGGWPLLLLVAGALGAPALAGAAAVCAAWSADGSTTALRTFARGWAGSLRRTVPVGLGVGAVLVVVGVDAVVLTGAPGGTSIGALLLPLLVVVGALAVAAGVLAVVVLAERPAARLQDVLRPAVWIAVRRWPLTLLSLGVLGLLVAAVAARPALGLGLAATPLLYVVWAGSRWSLTPVLGEVRPAGVAAAHPVGTA</sequence>
<reference evidence="2 3" key="1">
    <citation type="submission" date="2016-10" db="EMBL/GenBank/DDBJ databases">
        <authorList>
            <person name="de Groot N.N."/>
        </authorList>
    </citation>
    <scope>NUCLEOTIDE SEQUENCE [LARGE SCALE GENOMIC DNA]</scope>
    <source>
        <strain evidence="2 3">CGMCC 4.6945</strain>
    </source>
</reference>
<feature type="transmembrane region" description="Helical" evidence="1">
    <location>
        <begin position="46"/>
        <end position="74"/>
    </location>
</feature>
<feature type="transmembrane region" description="Helical" evidence="1">
    <location>
        <begin position="95"/>
        <end position="116"/>
    </location>
</feature>
<feature type="transmembrane region" description="Helical" evidence="1">
    <location>
        <begin position="173"/>
        <end position="193"/>
    </location>
</feature>
<keyword evidence="1" id="KW-0812">Transmembrane</keyword>